<dbReference type="CDD" id="cd05907">
    <property type="entry name" value="VL_LC_FACS_like"/>
    <property type="match status" value="1"/>
</dbReference>
<keyword evidence="2" id="KW-0067">ATP-binding</keyword>
<gene>
    <name evidence="4" type="ORF">BN11_1380004</name>
</gene>
<name>W6JSS2_9MICO</name>
<dbReference type="SUPFAM" id="SSF56801">
    <property type="entry name" value="Acetyl-CoA synthetase-like"/>
    <property type="match status" value="1"/>
</dbReference>
<dbReference type="PROSITE" id="PS00455">
    <property type="entry name" value="AMP_BINDING"/>
    <property type="match status" value="1"/>
</dbReference>
<dbReference type="OrthoDB" id="9803968at2"/>
<evidence type="ECO:0000256" key="1">
    <source>
        <dbReference type="ARBA" id="ARBA00022741"/>
    </source>
</evidence>
<organism evidence="4 5">
    <name type="scientific">Nostocoides australiense Ben110</name>
    <dbReference type="NCBI Taxonomy" id="1193182"/>
    <lineage>
        <taxon>Bacteria</taxon>
        <taxon>Bacillati</taxon>
        <taxon>Actinomycetota</taxon>
        <taxon>Actinomycetes</taxon>
        <taxon>Micrococcales</taxon>
        <taxon>Intrasporangiaceae</taxon>
        <taxon>Nostocoides</taxon>
    </lineage>
</organism>
<evidence type="ECO:0000259" key="3">
    <source>
        <dbReference type="Pfam" id="PF00501"/>
    </source>
</evidence>
<dbReference type="GO" id="GO:0016020">
    <property type="term" value="C:membrane"/>
    <property type="evidence" value="ECO:0007669"/>
    <property type="project" value="TreeGrafter"/>
</dbReference>
<feature type="domain" description="AMP-dependent synthetase/ligase" evidence="3">
    <location>
        <begin position="29"/>
        <end position="441"/>
    </location>
</feature>
<evidence type="ECO:0000256" key="2">
    <source>
        <dbReference type="ARBA" id="ARBA00022840"/>
    </source>
</evidence>
<reference evidence="4 5" key="1">
    <citation type="journal article" date="2013" name="ISME J.">
        <title>A metabolic model for members of the genus Tetrasphaera involved in enhanced biological phosphorus removal.</title>
        <authorList>
            <person name="Kristiansen R."/>
            <person name="Nguyen H.T.T."/>
            <person name="Saunders A.M."/>
            <person name="Nielsen J.L."/>
            <person name="Wimmer R."/>
            <person name="Le V.Q."/>
            <person name="McIlroy S.J."/>
            <person name="Petrovski S."/>
            <person name="Seviour R.J."/>
            <person name="Calteau A."/>
            <person name="Nielsen K.L."/>
            <person name="Nielsen P.H."/>
        </authorList>
    </citation>
    <scope>NUCLEOTIDE SEQUENCE [LARGE SCALE GENOMIC DNA]</scope>
    <source>
        <strain evidence="4 5">Ben110</strain>
    </source>
</reference>
<dbReference type="Pfam" id="PF23562">
    <property type="entry name" value="AMP-binding_C_3"/>
    <property type="match status" value="1"/>
</dbReference>
<accession>W6JSS2</accession>
<dbReference type="GO" id="GO:0004467">
    <property type="term" value="F:long-chain fatty acid-CoA ligase activity"/>
    <property type="evidence" value="ECO:0007669"/>
    <property type="project" value="TreeGrafter"/>
</dbReference>
<dbReference type="Proteomes" id="UP000035763">
    <property type="component" value="Unassembled WGS sequence"/>
</dbReference>
<dbReference type="AlphaFoldDB" id="W6JSS2"/>
<evidence type="ECO:0000313" key="4">
    <source>
        <dbReference type="EMBL" id="CCH72143.1"/>
    </source>
</evidence>
<dbReference type="EMBL" id="CAJA01000044">
    <property type="protein sequence ID" value="CCH72143.1"/>
    <property type="molecule type" value="Genomic_DNA"/>
</dbReference>
<dbReference type="PANTHER" id="PTHR43272:SF33">
    <property type="entry name" value="AMP-BINDING DOMAIN-CONTAINING PROTEIN-RELATED"/>
    <property type="match status" value="1"/>
</dbReference>
<evidence type="ECO:0000313" key="5">
    <source>
        <dbReference type="Proteomes" id="UP000035763"/>
    </source>
</evidence>
<proteinExistence type="predicted"/>
<keyword evidence="5" id="KW-1185">Reference proteome</keyword>
<dbReference type="InterPro" id="IPR000873">
    <property type="entry name" value="AMP-dep_synth/lig_dom"/>
</dbReference>
<dbReference type="STRING" id="1193182.BN11_1380004"/>
<dbReference type="Pfam" id="PF00501">
    <property type="entry name" value="AMP-binding"/>
    <property type="match status" value="1"/>
</dbReference>
<dbReference type="PANTHER" id="PTHR43272">
    <property type="entry name" value="LONG-CHAIN-FATTY-ACID--COA LIGASE"/>
    <property type="match status" value="1"/>
</dbReference>
<dbReference type="InterPro" id="IPR020845">
    <property type="entry name" value="AMP-binding_CS"/>
</dbReference>
<dbReference type="GO" id="GO:0005524">
    <property type="term" value="F:ATP binding"/>
    <property type="evidence" value="ECO:0007669"/>
    <property type="project" value="UniProtKB-KW"/>
</dbReference>
<dbReference type="InterPro" id="IPR042099">
    <property type="entry name" value="ANL_N_sf"/>
</dbReference>
<dbReference type="Gene3D" id="3.40.50.12780">
    <property type="entry name" value="N-terminal domain of ligase-like"/>
    <property type="match status" value="1"/>
</dbReference>
<comment type="caution">
    <text evidence="4">The sequence shown here is derived from an EMBL/GenBank/DDBJ whole genome shotgun (WGS) entry which is preliminary data.</text>
</comment>
<sequence length="614" mass="67578">MPTQVNHPTEEDIDSSLLENQAQSVGHLFRERVAKTPDAIGFWYAEGDDYVKVPWREVKDHAYAMAAGLIALGVGEEERVAIASGTRYEWALADLANMCAGAATTTIYPTTIADDVAFIISDSDSKVVFAENESQLEKLRSIRDVIPSVSKVVVFDGDGDGDWVMSLEDLEILGRQELERNPGVVDGRIDNLTPDRLSTLIYTSGTTGRPKGVRLPHSNWTYIGASVDAIRILGPDDLQYLWLPLSHVFGKMLLTIPLQIGFPTAIDGRIDKIVDNLAVVKPTFMGAAPRIFEKAHGKIAMMMEEEGGVKLKLFNWAGSVGAQVSELREQGKSPSALLGAQHKIADKLVMSKIRERFGGNIRFFISGSAALNKDVGRWFDGMGLKIAEGYGMTESSAASTVNRMVAWQYGTVGWALPGMEFKIAEDGEVLMRGPGVMQGYHNNPDATAEALDPDGWLHTGDIGEIDERGFIRLTDRKKDLFKTSNGKYVAPSLIESQFKGMCPYISQIVVHGNDRNFVSALVTLDPDAITGWAAQHGLEGKSYEEIASSDQAREMIQGYIDELNSSLNRWEQIKKFTILGSDFSVESGELTPSLKVKRKVVSDRYKKELDSHYS</sequence>
<protein>
    <submittedName>
        <fullName evidence="4">Putative long-chain fatty-acid CoA ligase</fullName>
    </submittedName>
</protein>
<keyword evidence="1" id="KW-0547">Nucleotide-binding</keyword>
<keyword evidence="4" id="KW-0436">Ligase</keyword>